<name>A0A024GET3_9STRA</name>
<dbReference type="AlphaFoldDB" id="A0A024GET3"/>
<evidence type="ECO:0000313" key="1">
    <source>
        <dbReference type="EMBL" id="CCI45025.1"/>
    </source>
</evidence>
<evidence type="ECO:0000313" key="2">
    <source>
        <dbReference type="Proteomes" id="UP000053237"/>
    </source>
</evidence>
<gene>
    <name evidence="1" type="ORF">BN9_058720</name>
</gene>
<organism evidence="1 2">
    <name type="scientific">Albugo candida</name>
    <dbReference type="NCBI Taxonomy" id="65357"/>
    <lineage>
        <taxon>Eukaryota</taxon>
        <taxon>Sar</taxon>
        <taxon>Stramenopiles</taxon>
        <taxon>Oomycota</taxon>
        <taxon>Peronosporomycetes</taxon>
        <taxon>Albuginales</taxon>
        <taxon>Albuginaceae</taxon>
        <taxon>Albugo</taxon>
    </lineage>
</organism>
<accession>A0A024GET3</accession>
<comment type="caution">
    <text evidence="1">The sequence shown here is derived from an EMBL/GenBank/DDBJ whole genome shotgun (WGS) entry which is preliminary data.</text>
</comment>
<dbReference type="EMBL" id="CAIX01000086">
    <property type="protein sequence ID" value="CCI45025.1"/>
    <property type="molecule type" value="Genomic_DNA"/>
</dbReference>
<proteinExistence type="predicted"/>
<sequence>MACVNHNESLDVIDLNAFSNRRCFSFGTTFMKRNHANSQCLTLDDLLYICDWNIHSLGEKRNQCLVDETATQKKYQKLLGGRGLRTHTSHGAWKNIQSAETGL</sequence>
<dbReference type="Proteomes" id="UP000053237">
    <property type="component" value="Unassembled WGS sequence"/>
</dbReference>
<protein>
    <submittedName>
        <fullName evidence="1">Uncharacterized protein</fullName>
    </submittedName>
</protein>
<keyword evidence="2" id="KW-1185">Reference proteome</keyword>
<reference evidence="1 2" key="1">
    <citation type="submission" date="2012-05" db="EMBL/GenBank/DDBJ databases">
        <title>Recombination and specialization in a pathogen metapopulation.</title>
        <authorList>
            <person name="Gardiner A."/>
            <person name="Kemen E."/>
            <person name="Schultz-Larsen T."/>
            <person name="MacLean D."/>
            <person name="Van Oosterhout C."/>
            <person name="Jones J.D.G."/>
        </authorList>
    </citation>
    <scope>NUCLEOTIDE SEQUENCE [LARGE SCALE GENOMIC DNA]</scope>
    <source>
        <strain evidence="1 2">Ac Nc2</strain>
    </source>
</reference>
<dbReference type="InParanoid" id="A0A024GET3"/>